<dbReference type="FunFam" id="1.20.1640.10:FF:000013">
    <property type="entry name" value="PaTched Related family"/>
    <property type="match status" value="1"/>
</dbReference>
<evidence type="ECO:0000313" key="11">
    <source>
        <dbReference type="WBParaSite" id="PTRK_0000472200.1"/>
    </source>
</evidence>
<keyword evidence="6 8" id="KW-0472">Membrane</keyword>
<feature type="transmembrane region" description="Helical" evidence="8">
    <location>
        <begin position="829"/>
        <end position="852"/>
    </location>
</feature>
<dbReference type="WBParaSite" id="PTRK_0000472200.1">
    <property type="protein sequence ID" value="PTRK_0000472200.1"/>
    <property type="gene ID" value="PTRK_0000472200"/>
</dbReference>
<feature type="transmembrane region" description="Helical" evidence="8">
    <location>
        <begin position="300"/>
        <end position="321"/>
    </location>
</feature>
<dbReference type="AlphaFoldDB" id="A0A0N4ZB09"/>
<dbReference type="Gene3D" id="1.20.1640.10">
    <property type="entry name" value="Multidrug efflux transporter AcrB transmembrane domain"/>
    <property type="match status" value="2"/>
</dbReference>
<evidence type="ECO:0000256" key="2">
    <source>
        <dbReference type="ARBA" id="ARBA00005585"/>
    </source>
</evidence>
<evidence type="ECO:0000256" key="1">
    <source>
        <dbReference type="ARBA" id="ARBA00004651"/>
    </source>
</evidence>
<evidence type="ECO:0000256" key="3">
    <source>
        <dbReference type="ARBA" id="ARBA00022475"/>
    </source>
</evidence>
<feature type="transmembrane region" description="Helical" evidence="8">
    <location>
        <begin position="442"/>
        <end position="473"/>
    </location>
</feature>
<keyword evidence="10" id="KW-1185">Reference proteome</keyword>
<dbReference type="SUPFAM" id="SSF82866">
    <property type="entry name" value="Multidrug efflux transporter AcrB transmembrane domain"/>
    <property type="match status" value="2"/>
</dbReference>
<accession>A0A0N4ZB09</accession>
<dbReference type="GO" id="GO:0005886">
    <property type="term" value="C:plasma membrane"/>
    <property type="evidence" value="ECO:0007669"/>
    <property type="project" value="UniProtKB-SubCell"/>
</dbReference>
<protein>
    <submittedName>
        <fullName evidence="11">SSD domain-containing protein</fullName>
    </submittedName>
</protein>
<dbReference type="GO" id="GO:0030659">
    <property type="term" value="C:cytoplasmic vesicle membrane"/>
    <property type="evidence" value="ECO:0007669"/>
    <property type="project" value="TreeGrafter"/>
</dbReference>
<evidence type="ECO:0000256" key="5">
    <source>
        <dbReference type="ARBA" id="ARBA00022989"/>
    </source>
</evidence>
<proteinExistence type="inferred from homology"/>
<feature type="transmembrane region" description="Helical" evidence="8">
    <location>
        <begin position="341"/>
        <end position="367"/>
    </location>
</feature>
<dbReference type="PANTHER" id="PTHR10796:SF91">
    <property type="entry name" value="SSD DOMAIN-CONTAINING PROTEIN"/>
    <property type="match status" value="1"/>
</dbReference>
<dbReference type="GO" id="GO:0018996">
    <property type="term" value="P:molting cycle, collagen and cuticulin-based cuticle"/>
    <property type="evidence" value="ECO:0007669"/>
    <property type="project" value="TreeGrafter"/>
</dbReference>
<sequence>MGWKIKTLDKPLIRFFKYYTEHFLVDYYPIFIFFPLLLTFFLSGGFYWIKELTLLDAKRLYTPATAPVWNEEKILRDLWPVKPNEFLPERTFEWNRYLYVVVHGRKQINNKGEFYYPNILKDSYLKDIEIVEKEIAENISFPLLNKWKKTVNGSAGSEMKNSEKKTVSFSDICLNWEGECYRQNTIITLLQRKDELEAHGIGVTFPRANTKGSPIYMAFNVGGVETYKNDSIKVAKAMRLFYFLRFDNNDYNEMSMKWEDEASKFIVEKYSNHPNLTLHIKHSRIIDIGLTNNANRLKPYFTVTVLVLILFTAIYSMKFIYNKSFSYIPIRIDFLRSKPILALGGVLCSGMAIVSGIGSLLWCGYFFAEITLVAPFLVLSIGVDDMFITVAAWHNSESLYPEKTDEALKKRMIHAMGEAAIAIFITSITDVLSFAVGTYTDILAVKGFCAMTTACMFFTFIYQVTFFAALMIFSAKFEINQKNSIIPCIKAKDYHNDIYNIKTKQKDDEEKNFDYKSHKNIKFVVKGPNNTIEAKEKNINFNEKSQEAMSSFFRKYYVPFLLNFKTKICIGIVFIIYLIISIYGVTQMEQGLDYDKLMIKSDPIVTAISTEIELFHGGDQIVIAIVNAPNMTIKENRDKLEEVVDKFERHVRFSIGKKATQYWLREYVKYANVTESYLQDDHYSWVRGVYDWSQLFAFYKIWGQDFVWENEDNIENLVMKSFRFRIGVTEFNTASDLVEVTAKLREICDEYPEYNIITYQQSRPIADQLNVLLPNTMQNDSLAILCMIFVALLFIPNPLCTLWITIAMLTIDVGVVGFLALWGVKLDPISMITLILAIGFSIEFSAHVTYGFISNENKTSPKERCIEAMEKLAWPVVHGSLSTILGVSILAFINSYMVLVFFKTIFLVLIIGAFHALVLLPIILSSTVKYTDKLNENQIEKRVTIVEYKKNKDQSKDKRNSDKQTE</sequence>
<keyword evidence="7" id="KW-0325">Glycoprotein</keyword>
<feature type="transmembrane region" description="Helical" evidence="8">
    <location>
        <begin position="777"/>
        <end position="795"/>
    </location>
</feature>
<keyword evidence="5 8" id="KW-1133">Transmembrane helix</keyword>
<comment type="similarity">
    <text evidence="2">Belongs to the patched family.</text>
</comment>
<comment type="subcellular location">
    <subcellularLocation>
        <location evidence="1">Cell membrane</location>
        <topology evidence="1">Multi-pass membrane protein</topology>
    </subcellularLocation>
</comment>
<dbReference type="InterPro" id="IPR000731">
    <property type="entry name" value="SSD"/>
</dbReference>
<feature type="transmembrane region" description="Helical" evidence="8">
    <location>
        <begin position="415"/>
        <end position="436"/>
    </location>
</feature>
<dbReference type="Pfam" id="PF02460">
    <property type="entry name" value="Patched"/>
    <property type="match status" value="1"/>
</dbReference>
<evidence type="ECO:0000313" key="10">
    <source>
        <dbReference type="Proteomes" id="UP000038045"/>
    </source>
</evidence>
<dbReference type="PANTHER" id="PTHR10796">
    <property type="entry name" value="PATCHED-RELATED"/>
    <property type="match status" value="1"/>
</dbReference>
<evidence type="ECO:0000256" key="6">
    <source>
        <dbReference type="ARBA" id="ARBA00023136"/>
    </source>
</evidence>
<dbReference type="InterPro" id="IPR051697">
    <property type="entry name" value="Patched_domain-protein"/>
</dbReference>
<evidence type="ECO:0000256" key="8">
    <source>
        <dbReference type="SAM" id="Phobius"/>
    </source>
</evidence>
<organism evidence="10 11">
    <name type="scientific">Parastrongyloides trichosuri</name>
    <name type="common">Possum-specific nematode worm</name>
    <dbReference type="NCBI Taxonomy" id="131310"/>
    <lineage>
        <taxon>Eukaryota</taxon>
        <taxon>Metazoa</taxon>
        <taxon>Ecdysozoa</taxon>
        <taxon>Nematoda</taxon>
        <taxon>Chromadorea</taxon>
        <taxon>Rhabditida</taxon>
        <taxon>Tylenchina</taxon>
        <taxon>Panagrolaimomorpha</taxon>
        <taxon>Strongyloidoidea</taxon>
        <taxon>Strongyloididae</taxon>
        <taxon>Parastrongyloides</taxon>
    </lineage>
</organism>
<feature type="transmembrane region" description="Helical" evidence="8">
    <location>
        <begin position="27"/>
        <end position="49"/>
    </location>
</feature>
<feature type="transmembrane region" description="Helical" evidence="8">
    <location>
        <begin position="802"/>
        <end position="823"/>
    </location>
</feature>
<evidence type="ECO:0000259" key="9">
    <source>
        <dbReference type="PROSITE" id="PS50156"/>
    </source>
</evidence>
<dbReference type="InterPro" id="IPR003392">
    <property type="entry name" value="PTHD_SSD"/>
</dbReference>
<feature type="transmembrane region" description="Helical" evidence="8">
    <location>
        <begin position="899"/>
        <end position="924"/>
    </location>
</feature>
<evidence type="ECO:0000256" key="7">
    <source>
        <dbReference type="ARBA" id="ARBA00023180"/>
    </source>
</evidence>
<feature type="transmembrane region" description="Helical" evidence="8">
    <location>
        <begin position="568"/>
        <end position="586"/>
    </location>
</feature>
<reference evidence="11" key="1">
    <citation type="submission" date="2017-02" db="UniProtKB">
        <authorList>
            <consortium name="WormBaseParasite"/>
        </authorList>
    </citation>
    <scope>IDENTIFICATION</scope>
</reference>
<keyword evidence="4 8" id="KW-0812">Transmembrane</keyword>
<evidence type="ECO:0000256" key="4">
    <source>
        <dbReference type="ARBA" id="ARBA00022692"/>
    </source>
</evidence>
<feature type="domain" description="SSD" evidence="9">
    <location>
        <begin position="301"/>
        <end position="473"/>
    </location>
</feature>
<dbReference type="GO" id="GO:0006897">
    <property type="term" value="P:endocytosis"/>
    <property type="evidence" value="ECO:0007669"/>
    <property type="project" value="TreeGrafter"/>
</dbReference>
<feature type="transmembrane region" description="Helical" evidence="8">
    <location>
        <begin position="373"/>
        <end position="394"/>
    </location>
</feature>
<name>A0A0N4ZB09_PARTI</name>
<dbReference type="PROSITE" id="PS50156">
    <property type="entry name" value="SSD"/>
    <property type="match status" value="1"/>
</dbReference>
<keyword evidence="3" id="KW-1003">Cell membrane</keyword>
<dbReference type="Proteomes" id="UP000038045">
    <property type="component" value="Unplaced"/>
</dbReference>
<feature type="transmembrane region" description="Helical" evidence="8">
    <location>
        <begin position="872"/>
        <end position="893"/>
    </location>
</feature>